<accession>A0A9N8VSI1</accession>
<dbReference type="AlphaFoldDB" id="A0A9N8VSI1"/>
<name>A0A9N8VSI1_9GLOM</name>
<reference evidence="1" key="1">
    <citation type="submission" date="2021-06" db="EMBL/GenBank/DDBJ databases">
        <authorList>
            <person name="Kallberg Y."/>
            <person name="Tangrot J."/>
            <person name="Rosling A."/>
        </authorList>
    </citation>
    <scope>NUCLEOTIDE SEQUENCE</scope>
    <source>
        <strain evidence="1">IN212</strain>
    </source>
</reference>
<dbReference type="Proteomes" id="UP000789396">
    <property type="component" value="Unassembled WGS sequence"/>
</dbReference>
<organism evidence="1 2">
    <name type="scientific">Racocetra fulgida</name>
    <dbReference type="NCBI Taxonomy" id="60492"/>
    <lineage>
        <taxon>Eukaryota</taxon>
        <taxon>Fungi</taxon>
        <taxon>Fungi incertae sedis</taxon>
        <taxon>Mucoromycota</taxon>
        <taxon>Glomeromycotina</taxon>
        <taxon>Glomeromycetes</taxon>
        <taxon>Diversisporales</taxon>
        <taxon>Gigasporaceae</taxon>
        <taxon>Racocetra</taxon>
    </lineage>
</organism>
<gene>
    <name evidence="1" type="ORF">RFULGI_LOCUS631</name>
</gene>
<dbReference type="OrthoDB" id="10329308at2759"/>
<comment type="caution">
    <text evidence="1">The sequence shown here is derived from an EMBL/GenBank/DDBJ whole genome shotgun (WGS) entry which is preliminary data.</text>
</comment>
<evidence type="ECO:0000313" key="1">
    <source>
        <dbReference type="EMBL" id="CAG8459796.1"/>
    </source>
</evidence>
<proteinExistence type="predicted"/>
<sequence>MEEGDETVPIVTNSHDPFNAVSINKLRAPTDYQLIDEIDQFMGIWFGNRTLRASLNRLDQQAFGNMRPANNEINETTRNAETLLDSWLPDNFKAWVDFIYPVALTTVVSTNGTNEDALDRELAFPSYVLSTHHGQFCVMIPRREMYNDQFPDLACHLHHLNEGINHQECRRNLTHHDYEQQCAGQRIFSFTEQEQQLILNPENGVIMCGDCGSLETWGESGPHNAPGIRQQCKNQHQIQTVTQLNEIKIEEYLLPRSGMRLGADHLPHFIFTI</sequence>
<protein>
    <submittedName>
        <fullName evidence="1">6257_t:CDS:1</fullName>
    </submittedName>
</protein>
<dbReference type="EMBL" id="CAJVPZ010000284">
    <property type="protein sequence ID" value="CAG8459796.1"/>
    <property type="molecule type" value="Genomic_DNA"/>
</dbReference>
<evidence type="ECO:0000313" key="2">
    <source>
        <dbReference type="Proteomes" id="UP000789396"/>
    </source>
</evidence>
<keyword evidence="2" id="KW-1185">Reference proteome</keyword>